<evidence type="ECO:0000313" key="2">
    <source>
        <dbReference type="Proteomes" id="UP000617145"/>
    </source>
</evidence>
<protein>
    <submittedName>
        <fullName evidence="1">Uncharacterized protein</fullName>
    </submittedName>
</protein>
<accession>A0A8J2ZII4</accession>
<proteinExistence type="predicted"/>
<organism evidence="1 2">
    <name type="scientific">Salipiger pallidus</name>
    <dbReference type="NCBI Taxonomy" id="1775170"/>
    <lineage>
        <taxon>Bacteria</taxon>
        <taxon>Pseudomonadati</taxon>
        <taxon>Pseudomonadota</taxon>
        <taxon>Alphaproteobacteria</taxon>
        <taxon>Rhodobacterales</taxon>
        <taxon>Roseobacteraceae</taxon>
        <taxon>Salipiger</taxon>
    </lineage>
</organism>
<reference evidence="1" key="2">
    <citation type="submission" date="2020-09" db="EMBL/GenBank/DDBJ databases">
        <authorList>
            <person name="Sun Q."/>
            <person name="Zhou Y."/>
        </authorList>
    </citation>
    <scope>NUCLEOTIDE SEQUENCE</scope>
    <source>
        <strain evidence="1">CGMCC 1.15762</strain>
    </source>
</reference>
<comment type="caution">
    <text evidence="1">The sequence shown here is derived from an EMBL/GenBank/DDBJ whole genome shotgun (WGS) entry which is preliminary data.</text>
</comment>
<reference evidence="1" key="1">
    <citation type="journal article" date="2014" name="Int. J. Syst. Evol. Microbiol.">
        <title>Complete genome sequence of Corynebacterium casei LMG S-19264T (=DSM 44701T), isolated from a smear-ripened cheese.</title>
        <authorList>
            <consortium name="US DOE Joint Genome Institute (JGI-PGF)"/>
            <person name="Walter F."/>
            <person name="Albersmeier A."/>
            <person name="Kalinowski J."/>
            <person name="Ruckert C."/>
        </authorList>
    </citation>
    <scope>NUCLEOTIDE SEQUENCE</scope>
    <source>
        <strain evidence="1">CGMCC 1.15762</strain>
    </source>
</reference>
<dbReference type="Proteomes" id="UP000617145">
    <property type="component" value="Unassembled WGS sequence"/>
</dbReference>
<gene>
    <name evidence="1" type="ORF">GCM10011415_12690</name>
</gene>
<dbReference type="EMBL" id="BMJV01000002">
    <property type="protein sequence ID" value="GGG67237.1"/>
    <property type="molecule type" value="Genomic_DNA"/>
</dbReference>
<sequence length="58" mass="6006">MNLADMGGLLRGLAVGSGIVQRVAAATDVLQIYSSSGRVQAISVVCHRITGRASLVCY</sequence>
<evidence type="ECO:0000313" key="1">
    <source>
        <dbReference type="EMBL" id="GGG67237.1"/>
    </source>
</evidence>
<name>A0A8J2ZII4_9RHOB</name>
<keyword evidence="2" id="KW-1185">Reference proteome</keyword>
<dbReference type="AlphaFoldDB" id="A0A8J2ZII4"/>